<dbReference type="EMBL" id="AP028212">
    <property type="protein sequence ID" value="BEI88126.1"/>
    <property type="molecule type" value="Genomic_DNA"/>
</dbReference>
<gene>
    <name evidence="2" type="ORF">CcaverHIS019_0108440</name>
</gene>
<name>A0AA48IC42_9TREE</name>
<reference evidence="2" key="1">
    <citation type="journal article" date="2023" name="BMC Genomics">
        <title>Chromosome-level genome assemblies of Cutaneotrichosporon spp. (Trichosporonales, Basidiomycota) reveal imbalanced evolution between nucleotide sequences and chromosome synteny.</title>
        <authorList>
            <person name="Kobayashi Y."/>
            <person name="Kayamori A."/>
            <person name="Aoki K."/>
            <person name="Shiwa Y."/>
            <person name="Matsutani M."/>
            <person name="Fujita N."/>
            <person name="Sugita T."/>
            <person name="Iwasaki W."/>
            <person name="Tanaka N."/>
            <person name="Takashima M."/>
        </authorList>
    </citation>
    <scope>NUCLEOTIDE SEQUENCE</scope>
    <source>
        <strain evidence="2">HIS019</strain>
    </source>
</reference>
<keyword evidence="1" id="KW-0472">Membrane</keyword>
<dbReference type="RefSeq" id="XP_060453392.1">
    <property type="nucleotide sequence ID" value="XM_060604147.1"/>
</dbReference>
<protein>
    <submittedName>
        <fullName evidence="2">Uncharacterized protein</fullName>
    </submittedName>
</protein>
<keyword evidence="1" id="KW-0812">Transmembrane</keyword>
<sequence length="480" mass="55470">MIRRPLGTRYGAIWAGVFGVVVFSLFIYVGHHFSDSSTDMSRWRSAITAITNLGGGSGSAYDALVLVPDPQGDANWSVSDNYKWYTDSKLRELTACMARGNCPKNADKVVINNVWHCHNAFFGNYLGGEGTWCNSMHRSLERQGYTVLYTYYDWEYVDHIHRQIPDLIKVIFADDDDQNSKTLPFMKSEKNPHGIPAWKMFRFSYYSSYAGTIIGTPWVVTCEPEWRDPDHGPRNFTYLGYDMEPDAAHISVIPWEERPYRAYVLGKHITFFHKDRARVAWERDFYKRARDQIRKKFPSFEFVSSFKDERSEEEQKNEGPMTVPDGIRNLARLNPVEFDHDLSTSRLLVGIGWPTSSPSPYRALARGVPFLSPYKAHVDAKDPTDPYEWTDSQHDALRREKPPLVYNVPEFDYDSFVKAIETAMESPIEGHIYPRMTRPAFDERMRYLMETDWRAEAARILKLRKAGNETQNNGNAQADR</sequence>
<feature type="transmembrane region" description="Helical" evidence="1">
    <location>
        <begin position="12"/>
        <end position="31"/>
    </location>
</feature>
<evidence type="ECO:0000256" key="1">
    <source>
        <dbReference type="SAM" id="Phobius"/>
    </source>
</evidence>
<evidence type="ECO:0000313" key="2">
    <source>
        <dbReference type="EMBL" id="BEI88126.1"/>
    </source>
</evidence>
<accession>A0AA48IC42</accession>
<organism evidence="2 3">
    <name type="scientific">Cutaneotrichosporon cavernicola</name>
    <dbReference type="NCBI Taxonomy" id="279322"/>
    <lineage>
        <taxon>Eukaryota</taxon>
        <taxon>Fungi</taxon>
        <taxon>Dikarya</taxon>
        <taxon>Basidiomycota</taxon>
        <taxon>Agaricomycotina</taxon>
        <taxon>Tremellomycetes</taxon>
        <taxon>Trichosporonales</taxon>
        <taxon>Trichosporonaceae</taxon>
        <taxon>Cutaneotrichosporon</taxon>
    </lineage>
</organism>
<dbReference type="Proteomes" id="UP001233271">
    <property type="component" value="Chromosome 1"/>
</dbReference>
<proteinExistence type="predicted"/>
<evidence type="ECO:0000313" key="3">
    <source>
        <dbReference type="Proteomes" id="UP001233271"/>
    </source>
</evidence>
<keyword evidence="3" id="KW-1185">Reference proteome</keyword>
<keyword evidence="1" id="KW-1133">Transmembrane helix</keyword>
<dbReference type="KEGG" id="ccac:CcaHIS019_0108440"/>
<dbReference type="AlphaFoldDB" id="A0AA48IC42"/>
<dbReference type="GeneID" id="85491997"/>